<sequence length="1581" mass="173755">MQTMQEPPHEPVRLSGEQLVRLMELQRRLLDLVARGGPLPERLDEACRLFESFVPGAMATVMRLGPSGRLHFASAPSVPAAVQTLLDGVVPGPDSGSCACAAWTGEPAFVSDAREDPRWASLRDVAAEHGIGACWSAPVRLRSREMAGTFALTSFERRLPDVLHRQLMELGAGVVGLLFDQAAEHERQEAEGAELRRMALVASRVPVGVAITDLDGRIQWVNEGFRELGGRGDEALLGHLRSEVMLGERTDRAALQALHEAIAACRAFAGMLVNYRQDGGFAIVQVASTPRRDAAGRCEGALLVETDVTASRRLAEFNALLAEVTECASAYDDAVPLLQRVCELAVGHAGLCLAWVGQPGPDGWFEFLASAGPAIGYMEDLRISADPALPEGGGSSGRTWREGVGYYNRSFAHAGFLAPWRERAARFAIGASATLPIRRGGRMWAVLTVYHLSEDMFDAELRTVLEAIAGSISRGLDRLDLVHREREIQALNQSMLDSTTVGVVLLRDRVVARANERAAQLLGAASAQALLGMRAIDLYADRAQGEAMPGRIQEAFAKDGRAVMEVAARRLDGDQVWLRIEGAPFPRAGFDQIWTLVDISGQREALASQTLLARALASVKEGVIITDAEQRTVYVNRAFETITGYGPEDILGRNCRLLQGELTDPAMRARITSRLAARDSFEGEILNYRKDGRSFWNLLAITPLRDEAGQLTHFVGVQRNIDEIRALRDRLEYLAFHDDLTSLPNRRELDRHLPGAIAAAQAARRALAVGKIDLDDFKMVNETFGPSRGDQLLQQLSQRIRQRLAPGEFLARVGGDEFVVVLSGRGSAFADDELDACARRLGEAFADPVSLAPGLQVEVSQSMGVALFPDDGAEGGLLLRNAEEALYQCKQSRRSRRRWWLRHGTTPAADAHVEQSIAAYGEEASRLLRKLVSQTEAVQQTFIEEFYRRLGDEPHSREILEGLAPADLALLRERQGEHLRRLAGGDLSWERLQEESRRLGRIHALVGVDGAQLMYWMALYRDMLSAHFNAQPMLARERYQVVQLLDQRIRDDMQIQLQAQAETNEQFVEMVMQALPASWGSWTDAMGSELAQLARMPGIACALVLRQSSEGVFSVEASDGPLAPQVTSLFAAEGGEIGPLRPPADSLLMRAWQSGRVHASASLVRSTRLDSWGELDEHMLRLGIRAGAHLPVLDAQGQPVALLVVLGRFPRQFGGTVMQQFTRNLQQRWSEIWQRGTRPPLPVSQEQAVAYRRRLFEGGLQMAMQPIVDLRDGRLAKVEALARLVLEDGTMVGPDVFIPLLRQAELDRLFVRGLDLALAALCAWQAEGLVVDVSINLPPLTLAEPACASWVAQALATHRVAPHRLVLEVLETQQFDELVRDENVQRLLDLGVQLAMDDLGSGYSSLRRLASLPFSAIKVDQDLLKRLRSEPAQTISLVSAVIQMGRDFGCEVVVEGLEDAGMIEVARLLGARYGQGYGLARPMPVEALPCWHRQTRMPDLSAPLSTRIGAVAFQWWSIRHRSLHAATLEACPMSVLLAQLGDSGQAARVLHDRQHAEPHNSAVARDLLDALEALVRSRPAD</sequence>
<dbReference type="InterPro" id="IPR001633">
    <property type="entry name" value="EAL_dom"/>
</dbReference>
<dbReference type="Pfam" id="PF08448">
    <property type="entry name" value="PAS_4"/>
    <property type="match status" value="1"/>
</dbReference>
<comment type="caution">
    <text evidence="7">The sequence shown here is derived from an EMBL/GenBank/DDBJ whole genome shotgun (WGS) entry which is preliminary data.</text>
</comment>
<dbReference type="SUPFAM" id="SSF55785">
    <property type="entry name" value="PYP-like sensor domain (PAS domain)"/>
    <property type="match status" value="3"/>
</dbReference>
<feature type="domain" description="GGDEF" evidence="6">
    <location>
        <begin position="765"/>
        <end position="904"/>
    </location>
</feature>
<dbReference type="RefSeq" id="WP_253565377.1">
    <property type="nucleotide sequence ID" value="NZ_JAMZEK010000001.1"/>
</dbReference>
<dbReference type="PROSITE" id="PS50887">
    <property type="entry name" value="GGDEF"/>
    <property type="match status" value="1"/>
</dbReference>
<dbReference type="PROSITE" id="PS50113">
    <property type="entry name" value="PAC"/>
    <property type="match status" value="1"/>
</dbReference>
<dbReference type="CDD" id="cd01949">
    <property type="entry name" value="GGDEF"/>
    <property type="match status" value="1"/>
</dbReference>
<dbReference type="SMART" id="SM00267">
    <property type="entry name" value="GGDEF"/>
    <property type="match status" value="1"/>
</dbReference>
<gene>
    <name evidence="7" type="ORF">NC595_06050</name>
</gene>
<dbReference type="SMART" id="SM00052">
    <property type="entry name" value="EAL"/>
    <property type="match status" value="1"/>
</dbReference>
<dbReference type="InterPro" id="IPR001610">
    <property type="entry name" value="PAC"/>
</dbReference>
<evidence type="ECO:0000256" key="1">
    <source>
        <dbReference type="ARBA" id="ARBA00015125"/>
    </source>
</evidence>
<feature type="domain" description="PAC" evidence="4">
    <location>
        <begin position="679"/>
        <end position="733"/>
    </location>
</feature>
<dbReference type="CDD" id="cd01948">
    <property type="entry name" value="EAL"/>
    <property type="match status" value="1"/>
</dbReference>
<dbReference type="InterPro" id="IPR044398">
    <property type="entry name" value="Globin-sensor_dom"/>
</dbReference>
<reference evidence="7 8" key="1">
    <citation type="submission" date="2022-06" db="EMBL/GenBank/DDBJ databases">
        <title>Dyella sp. Sa strain:Sa Genome sequencing.</title>
        <authorList>
            <person name="Park S."/>
        </authorList>
    </citation>
    <scope>NUCLEOTIDE SEQUENCE [LARGE SCALE GENOMIC DNA]</scope>
    <source>
        <strain evidence="7 8">Sa</strain>
    </source>
</reference>
<dbReference type="InterPro" id="IPR003018">
    <property type="entry name" value="GAF"/>
</dbReference>
<dbReference type="Gene3D" id="3.20.20.450">
    <property type="entry name" value="EAL domain"/>
    <property type="match status" value="1"/>
</dbReference>
<dbReference type="Proteomes" id="UP001204615">
    <property type="component" value="Unassembled WGS sequence"/>
</dbReference>
<dbReference type="Gene3D" id="3.30.450.40">
    <property type="match status" value="2"/>
</dbReference>
<dbReference type="Pfam" id="PF01590">
    <property type="entry name" value="GAF"/>
    <property type="match status" value="1"/>
</dbReference>
<organism evidence="7 8">
    <name type="scientific">Dyella lutea</name>
    <dbReference type="NCBI Taxonomy" id="2950441"/>
    <lineage>
        <taxon>Bacteria</taxon>
        <taxon>Pseudomonadati</taxon>
        <taxon>Pseudomonadota</taxon>
        <taxon>Gammaproteobacteria</taxon>
        <taxon>Lysobacterales</taxon>
        <taxon>Rhodanobacteraceae</taxon>
        <taxon>Dyella</taxon>
    </lineage>
</organism>
<dbReference type="SUPFAM" id="SSF46458">
    <property type="entry name" value="Globin-like"/>
    <property type="match status" value="1"/>
</dbReference>
<dbReference type="InterPro" id="IPR013656">
    <property type="entry name" value="PAS_4"/>
</dbReference>
<dbReference type="Gene3D" id="3.30.450.20">
    <property type="entry name" value="PAS domain"/>
    <property type="match status" value="3"/>
</dbReference>
<dbReference type="SUPFAM" id="SSF55073">
    <property type="entry name" value="Nucleotide cyclase"/>
    <property type="match status" value="1"/>
</dbReference>
<dbReference type="Gene3D" id="1.10.490.10">
    <property type="entry name" value="Globins"/>
    <property type="match status" value="1"/>
</dbReference>
<dbReference type="InterPro" id="IPR000700">
    <property type="entry name" value="PAS-assoc_C"/>
</dbReference>
<dbReference type="InterPro" id="IPR035965">
    <property type="entry name" value="PAS-like_dom_sf"/>
</dbReference>
<dbReference type="SMART" id="SM00091">
    <property type="entry name" value="PAS"/>
    <property type="match status" value="3"/>
</dbReference>
<dbReference type="PROSITE" id="PS50112">
    <property type="entry name" value="PAS"/>
    <property type="match status" value="2"/>
</dbReference>
<feature type="domain" description="PAS" evidence="3">
    <location>
        <begin position="194"/>
        <end position="238"/>
    </location>
</feature>
<evidence type="ECO:0000313" key="7">
    <source>
        <dbReference type="EMBL" id="MCP1373619.1"/>
    </source>
</evidence>
<dbReference type="Pfam" id="PF13185">
    <property type="entry name" value="GAF_2"/>
    <property type="match status" value="1"/>
</dbReference>
<dbReference type="EMBL" id="JAMZEK010000001">
    <property type="protein sequence ID" value="MCP1373619.1"/>
    <property type="molecule type" value="Genomic_DNA"/>
</dbReference>
<dbReference type="InterPro" id="IPR052155">
    <property type="entry name" value="Biofilm_reg_signaling"/>
</dbReference>
<dbReference type="InterPro" id="IPR000014">
    <property type="entry name" value="PAS"/>
</dbReference>
<dbReference type="NCBIfam" id="TIGR00229">
    <property type="entry name" value="sensory_box"/>
    <property type="match status" value="2"/>
</dbReference>
<evidence type="ECO:0000259" key="6">
    <source>
        <dbReference type="PROSITE" id="PS50887"/>
    </source>
</evidence>
<dbReference type="SMART" id="SM00065">
    <property type="entry name" value="GAF"/>
    <property type="match status" value="1"/>
</dbReference>
<dbReference type="Pfam" id="PF11563">
    <property type="entry name" value="Protoglobin"/>
    <property type="match status" value="1"/>
</dbReference>
<dbReference type="InterPro" id="IPR009050">
    <property type="entry name" value="Globin-like_sf"/>
</dbReference>
<dbReference type="PANTHER" id="PTHR44757">
    <property type="entry name" value="DIGUANYLATE CYCLASE DGCP"/>
    <property type="match status" value="1"/>
</dbReference>
<evidence type="ECO:0000256" key="2">
    <source>
        <dbReference type="ARBA" id="ARBA00029839"/>
    </source>
</evidence>
<dbReference type="InterPro" id="IPR029787">
    <property type="entry name" value="Nucleotide_cyclase"/>
</dbReference>
<feature type="domain" description="EAL" evidence="5">
    <location>
        <begin position="1244"/>
        <end position="1496"/>
    </location>
</feature>
<evidence type="ECO:0000313" key="8">
    <source>
        <dbReference type="Proteomes" id="UP001204615"/>
    </source>
</evidence>
<dbReference type="SUPFAM" id="SSF141868">
    <property type="entry name" value="EAL domain-like"/>
    <property type="match status" value="1"/>
</dbReference>
<dbReference type="SUPFAM" id="SSF55781">
    <property type="entry name" value="GAF domain-like"/>
    <property type="match status" value="3"/>
</dbReference>
<dbReference type="InterPro" id="IPR000160">
    <property type="entry name" value="GGDEF_dom"/>
</dbReference>
<proteinExistence type="predicted"/>
<feature type="domain" description="PAS" evidence="3">
    <location>
        <begin position="608"/>
        <end position="684"/>
    </location>
</feature>
<dbReference type="InterPro" id="IPR043128">
    <property type="entry name" value="Rev_trsase/Diguanyl_cyclase"/>
</dbReference>
<name>A0ABT1F8B5_9GAMM</name>
<evidence type="ECO:0000259" key="3">
    <source>
        <dbReference type="PROSITE" id="PS50112"/>
    </source>
</evidence>
<accession>A0ABT1F8B5</accession>
<evidence type="ECO:0000259" key="4">
    <source>
        <dbReference type="PROSITE" id="PS50113"/>
    </source>
</evidence>
<dbReference type="PANTHER" id="PTHR44757:SF2">
    <property type="entry name" value="BIOFILM ARCHITECTURE MAINTENANCE PROTEIN MBAA"/>
    <property type="match status" value="1"/>
</dbReference>
<dbReference type="Pfam" id="PF00990">
    <property type="entry name" value="GGDEF"/>
    <property type="match status" value="1"/>
</dbReference>
<keyword evidence="8" id="KW-1185">Reference proteome</keyword>
<dbReference type="InterPro" id="IPR029016">
    <property type="entry name" value="GAF-like_dom_sf"/>
</dbReference>
<dbReference type="Pfam" id="PF00563">
    <property type="entry name" value="EAL"/>
    <property type="match status" value="1"/>
</dbReference>
<dbReference type="InterPro" id="IPR012292">
    <property type="entry name" value="Globin/Proto"/>
</dbReference>
<dbReference type="CDD" id="cd14759">
    <property type="entry name" value="GS_GGDEF_2"/>
    <property type="match status" value="1"/>
</dbReference>
<dbReference type="Pfam" id="PF13426">
    <property type="entry name" value="PAS_9"/>
    <property type="match status" value="2"/>
</dbReference>
<dbReference type="PROSITE" id="PS50883">
    <property type="entry name" value="EAL"/>
    <property type="match status" value="1"/>
</dbReference>
<dbReference type="NCBIfam" id="TIGR00254">
    <property type="entry name" value="GGDEF"/>
    <property type="match status" value="1"/>
</dbReference>
<dbReference type="InterPro" id="IPR035919">
    <property type="entry name" value="EAL_sf"/>
</dbReference>
<dbReference type="SMART" id="SM00086">
    <property type="entry name" value="PAC"/>
    <property type="match status" value="3"/>
</dbReference>
<protein>
    <recommendedName>
        <fullName evidence="1">Diguanylate cyclase DosC</fullName>
    </recommendedName>
    <alternativeName>
        <fullName evidence="2">Direct oxygen-sensing cyclase</fullName>
    </alternativeName>
</protein>
<dbReference type="Gene3D" id="3.30.70.270">
    <property type="match status" value="1"/>
</dbReference>
<dbReference type="CDD" id="cd00130">
    <property type="entry name" value="PAS"/>
    <property type="match status" value="2"/>
</dbReference>
<evidence type="ECO:0000259" key="5">
    <source>
        <dbReference type="PROSITE" id="PS50883"/>
    </source>
</evidence>